<accession>A0A6J1G400</accession>
<dbReference type="GeneID" id="111450533"/>
<dbReference type="PRINTS" id="PR00625">
    <property type="entry name" value="JDOMAIN"/>
</dbReference>
<dbReference type="PROSITE" id="PS50076">
    <property type="entry name" value="DNAJ_2"/>
    <property type="match status" value="1"/>
</dbReference>
<dbReference type="InterPro" id="IPR018253">
    <property type="entry name" value="DnaJ_domain_CS"/>
</dbReference>
<organism evidence="3 4">
    <name type="scientific">Cucurbita moschata</name>
    <name type="common">Winter crookneck squash</name>
    <name type="synonym">Cucurbita pepo var. moschata</name>
    <dbReference type="NCBI Taxonomy" id="3662"/>
    <lineage>
        <taxon>Eukaryota</taxon>
        <taxon>Viridiplantae</taxon>
        <taxon>Streptophyta</taxon>
        <taxon>Embryophyta</taxon>
        <taxon>Tracheophyta</taxon>
        <taxon>Spermatophyta</taxon>
        <taxon>Magnoliopsida</taxon>
        <taxon>eudicotyledons</taxon>
        <taxon>Gunneridae</taxon>
        <taxon>Pentapetalae</taxon>
        <taxon>rosids</taxon>
        <taxon>fabids</taxon>
        <taxon>Cucurbitales</taxon>
        <taxon>Cucurbitaceae</taxon>
        <taxon>Cucurbiteae</taxon>
        <taxon>Cucurbita</taxon>
    </lineage>
</organism>
<feature type="region of interest" description="Disordered" evidence="1">
    <location>
        <begin position="127"/>
        <end position="162"/>
    </location>
</feature>
<protein>
    <submittedName>
        <fullName evidence="4">DnaJ homolog subfamily B member 8-like</fullName>
    </submittedName>
</protein>
<dbReference type="SMART" id="SM00271">
    <property type="entry name" value="DnaJ"/>
    <property type="match status" value="1"/>
</dbReference>
<dbReference type="Pfam" id="PF00226">
    <property type="entry name" value="DnaJ"/>
    <property type="match status" value="1"/>
</dbReference>
<reference evidence="4" key="1">
    <citation type="submission" date="2025-08" db="UniProtKB">
        <authorList>
            <consortium name="RefSeq"/>
        </authorList>
    </citation>
    <scope>IDENTIFICATION</scope>
    <source>
        <tissue evidence="4">Young leaves</tissue>
    </source>
</reference>
<dbReference type="RefSeq" id="XP_022946488.1">
    <property type="nucleotide sequence ID" value="XM_023090720.1"/>
</dbReference>
<dbReference type="CDD" id="cd06257">
    <property type="entry name" value="DnaJ"/>
    <property type="match status" value="1"/>
</dbReference>
<evidence type="ECO:0000259" key="2">
    <source>
        <dbReference type="PROSITE" id="PS50076"/>
    </source>
</evidence>
<dbReference type="PROSITE" id="PS00636">
    <property type="entry name" value="DNAJ_1"/>
    <property type="match status" value="1"/>
</dbReference>
<dbReference type="PANTHER" id="PTHR44743">
    <property type="entry name" value="PUTATIVE, EXPRESSED-RELATED"/>
    <property type="match status" value="1"/>
</dbReference>
<name>A0A6J1G400_CUCMO</name>
<dbReference type="InterPro" id="IPR036869">
    <property type="entry name" value="J_dom_sf"/>
</dbReference>
<evidence type="ECO:0000313" key="3">
    <source>
        <dbReference type="Proteomes" id="UP000504609"/>
    </source>
</evidence>
<evidence type="ECO:0000313" key="4">
    <source>
        <dbReference type="RefSeq" id="XP_022946488.1"/>
    </source>
</evidence>
<dbReference type="KEGG" id="cmos:111450533"/>
<dbReference type="Proteomes" id="UP000504609">
    <property type="component" value="Unplaced"/>
</dbReference>
<sequence length="162" mass="18139">MDRGGGSDGGACYYTILGIRKDASFSDVRTAYRKLALKWHPDRCTRNPAVAGEAKRQFQLVQEAYSVLSDQAKRSVYDAGLYDPTEEDDEEFCDFMQEMMTMMNNAKPEGDSFEDLQRMFMEMVGSDGMGGFQVNDNPTASKRPRPTNGSRSSAPKRNSSRC</sequence>
<gene>
    <name evidence="4" type="primary">LOC111450533</name>
</gene>
<dbReference type="SUPFAM" id="SSF46565">
    <property type="entry name" value="Chaperone J-domain"/>
    <property type="match status" value="1"/>
</dbReference>
<feature type="compositionally biased region" description="Polar residues" evidence="1">
    <location>
        <begin position="147"/>
        <end position="162"/>
    </location>
</feature>
<proteinExistence type="predicted"/>
<feature type="domain" description="J" evidence="2">
    <location>
        <begin position="12"/>
        <end position="81"/>
    </location>
</feature>
<keyword evidence="3" id="KW-1185">Reference proteome</keyword>
<dbReference type="Gene3D" id="1.10.287.110">
    <property type="entry name" value="DnaJ domain"/>
    <property type="match status" value="1"/>
</dbReference>
<dbReference type="AlphaFoldDB" id="A0A6J1G400"/>
<dbReference type="PANTHER" id="PTHR44743:SF11">
    <property type="entry name" value="PUTATIVE, EXPRESSED-RELATED"/>
    <property type="match status" value="1"/>
</dbReference>
<dbReference type="InterPro" id="IPR001623">
    <property type="entry name" value="DnaJ_domain"/>
</dbReference>
<evidence type="ECO:0000256" key="1">
    <source>
        <dbReference type="SAM" id="MobiDB-lite"/>
    </source>
</evidence>